<dbReference type="GO" id="GO:0003676">
    <property type="term" value="F:nucleic acid binding"/>
    <property type="evidence" value="ECO:0007669"/>
    <property type="project" value="InterPro"/>
</dbReference>
<keyword evidence="2" id="KW-1185">Reference proteome</keyword>
<dbReference type="SUPFAM" id="SSF54928">
    <property type="entry name" value="RNA-binding domain, RBD"/>
    <property type="match status" value="1"/>
</dbReference>
<sequence>MLGALDLVSVTSCYNCHPSFSHHSIRLAMMNEKPRLIEADEEHPANVILIGEFPWYVAEKTIASYLTKVVAKPHTTRLYDNPINGSSRGICFVEFDVEPSASEEGMEEGKKLEHFLQEAMKRIENSPYEEIHLECAAYHLTNKKWDRGGRLPDTPNDAVPLMRNQQQIGYGESGYAVRFGRALGLPNTVLEKNVSRMRALRKRLRTYSRSSSSSQEGE</sequence>
<dbReference type="Gene3D" id="3.30.70.330">
    <property type="match status" value="1"/>
</dbReference>
<dbReference type="InterPro" id="IPR012677">
    <property type="entry name" value="Nucleotide-bd_a/b_plait_sf"/>
</dbReference>
<dbReference type="AlphaFoldDB" id="A0A7G2CEJ6"/>
<evidence type="ECO:0000313" key="2">
    <source>
        <dbReference type="Proteomes" id="UP000515908"/>
    </source>
</evidence>
<gene>
    <name evidence="1" type="ORF">ADEAN_000486900</name>
</gene>
<evidence type="ECO:0008006" key="3">
    <source>
        <dbReference type="Google" id="ProtNLM"/>
    </source>
</evidence>
<name>A0A7G2CEJ6_9TRYP</name>
<organism evidence="1 2">
    <name type="scientific">Angomonas deanei</name>
    <dbReference type="NCBI Taxonomy" id="59799"/>
    <lineage>
        <taxon>Eukaryota</taxon>
        <taxon>Discoba</taxon>
        <taxon>Euglenozoa</taxon>
        <taxon>Kinetoplastea</taxon>
        <taxon>Metakinetoplastina</taxon>
        <taxon>Trypanosomatida</taxon>
        <taxon>Trypanosomatidae</taxon>
        <taxon>Strigomonadinae</taxon>
        <taxon>Angomonas</taxon>
    </lineage>
</organism>
<protein>
    <recommendedName>
        <fullName evidence="3">RRM domain-containing protein</fullName>
    </recommendedName>
</protein>
<dbReference type="EMBL" id="LR877152">
    <property type="protein sequence ID" value="CAD2217391.1"/>
    <property type="molecule type" value="Genomic_DNA"/>
</dbReference>
<evidence type="ECO:0000313" key="1">
    <source>
        <dbReference type="EMBL" id="CAD2217391.1"/>
    </source>
</evidence>
<accession>A0A7G2CEJ6</accession>
<dbReference type="VEuPathDB" id="TriTrypDB:ADEAN_000486900"/>
<proteinExistence type="predicted"/>
<reference evidence="1 2" key="1">
    <citation type="submission" date="2020-08" db="EMBL/GenBank/DDBJ databases">
        <authorList>
            <person name="Newling K."/>
            <person name="Davey J."/>
            <person name="Forrester S."/>
        </authorList>
    </citation>
    <scope>NUCLEOTIDE SEQUENCE [LARGE SCALE GENOMIC DNA]</scope>
    <source>
        <strain evidence="2">Crithidia deanei Carvalho (ATCC PRA-265)</strain>
    </source>
</reference>
<dbReference type="InterPro" id="IPR035979">
    <property type="entry name" value="RBD_domain_sf"/>
</dbReference>
<dbReference type="Proteomes" id="UP000515908">
    <property type="component" value="Chromosome 08"/>
</dbReference>